<evidence type="ECO:0000313" key="9">
    <source>
        <dbReference type="EMBL" id="EGB06328.1"/>
    </source>
</evidence>
<dbReference type="OMA" id="ICECIGY"/>
<feature type="binding site" evidence="7">
    <location>
        <position position="78"/>
    </location>
    <ligand>
        <name>chlorophyll a</name>
        <dbReference type="ChEBI" id="CHEBI:58416"/>
        <label>1</label>
    </ligand>
</feature>
<feature type="binding site" evidence="7">
    <location>
        <position position="174"/>
    </location>
    <ligand>
        <name>chlorophyll a</name>
        <dbReference type="ChEBI" id="CHEBI:58416"/>
        <label>1</label>
    </ligand>
</feature>
<dbReference type="Gene3D" id="1.10.3460.10">
    <property type="entry name" value="Chlorophyll a/b binding protein domain"/>
    <property type="match status" value="1"/>
</dbReference>
<keyword evidence="7" id="KW-0157">Chromophore</keyword>
<dbReference type="eggNOG" id="ENOG502S0ZD">
    <property type="taxonomic scope" value="Eukaryota"/>
</dbReference>
<dbReference type="OrthoDB" id="423598at2759"/>
<dbReference type="Proteomes" id="UP000002729">
    <property type="component" value="Unassembled WGS sequence"/>
</dbReference>
<feature type="binding site" evidence="7">
    <location>
        <position position="188"/>
    </location>
    <ligand>
        <name>chlorophyll a</name>
        <dbReference type="ChEBI" id="CHEBI:58416"/>
        <label>1</label>
    </ligand>
</feature>
<dbReference type="GeneID" id="20229047"/>
<evidence type="ECO:0000256" key="6">
    <source>
        <dbReference type="ARBA" id="ARBA00022640"/>
    </source>
</evidence>
<keyword evidence="5" id="KW-0602">Photosynthesis</keyword>
<dbReference type="GO" id="GO:0016020">
    <property type="term" value="C:membrane"/>
    <property type="evidence" value="ECO:0007669"/>
    <property type="project" value="InterPro"/>
</dbReference>
<dbReference type="SUPFAM" id="SSF103511">
    <property type="entry name" value="Chlorophyll a-b binding protein"/>
    <property type="match status" value="1"/>
</dbReference>
<evidence type="ECO:0000256" key="3">
    <source>
        <dbReference type="ARBA" id="ARBA00005933"/>
    </source>
</evidence>
<dbReference type="RefSeq" id="XP_009038907.1">
    <property type="nucleotide sequence ID" value="XM_009040659.1"/>
</dbReference>
<proteinExistence type="inferred from homology"/>
<feature type="binding site" description="axial binding residue" evidence="7">
    <location>
        <position position="142"/>
    </location>
    <ligand>
        <name>chlorophyll b</name>
        <dbReference type="ChEBI" id="CHEBI:61721"/>
        <label>1</label>
    </ligand>
    <ligandPart>
        <name>Mg</name>
        <dbReference type="ChEBI" id="CHEBI:25107"/>
    </ligandPart>
</feature>
<feature type="binding site" description="axial binding residue" evidence="7">
    <location>
        <position position="176"/>
    </location>
    <ligand>
        <name>chlorophyll b</name>
        <dbReference type="ChEBI" id="CHEBI:61721"/>
        <label>3</label>
    </ligand>
    <ligandPart>
        <name>Mg</name>
        <dbReference type="ChEBI" id="CHEBI:25107"/>
    </ligandPart>
</feature>
<gene>
    <name evidence="9" type="primary">LHC51</name>
    <name evidence="9" type="ORF">AURANDRAFT_77838</name>
</gene>
<name>F0YEX6_AURAN</name>
<evidence type="ECO:0000256" key="1">
    <source>
        <dbReference type="ARBA" id="ARBA00004022"/>
    </source>
</evidence>
<evidence type="ECO:0000256" key="2">
    <source>
        <dbReference type="ARBA" id="ARBA00004229"/>
    </source>
</evidence>
<evidence type="ECO:0000256" key="7">
    <source>
        <dbReference type="PIRSR" id="PIRSR601344-1"/>
    </source>
</evidence>
<feature type="binding site" description="axial binding residue" evidence="7">
    <location>
        <position position="80"/>
    </location>
    <ligand>
        <name>chlorophyll b</name>
        <dbReference type="ChEBI" id="CHEBI:61721"/>
        <label>1</label>
    </ligand>
    <ligandPart>
        <name>Mg</name>
        <dbReference type="ChEBI" id="CHEBI:25107"/>
    </ligandPart>
</feature>
<keyword evidence="7" id="KW-0148">Chlorophyll</keyword>
<keyword evidence="6" id="KW-0934">Plastid</keyword>
<keyword evidence="8" id="KW-0732">Signal</keyword>
<feature type="chain" id="PRO_5003260995" evidence="8">
    <location>
        <begin position="18"/>
        <end position="199"/>
    </location>
</feature>
<feature type="binding site" evidence="7">
    <location>
        <position position="171"/>
    </location>
    <ligand>
        <name>chlorophyll a</name>
        <dbReference type="ChEBI" id="CHEBI:58416"/>
        <label>1</label>
    </ligand>
</feature>
<keyword evidence="10" id="KW-1185">Reference proteome</keyword>
<evidence type="ECO:0000256" key="5">
    <source>
        <dbReference type="ARBA" id="ARBA00022531"/>
    </source>
</evidence>
<organism evidence="10">
    <name type="scientific">Aureococcus anophagefferens</name>
    <name type="common">Harmful bloom alga</name>
    <dbReference type="NCBI Taxonomy" id="44056"/>
    <lineage>
        <taxon>Eukaryota</taxon>
        <taxon>Sar</taxon>
        <taxon>Stramenopiles</taxon>
        <taxon>Ochrophyta</taxon>
        <taxon>Pelagophyceae</taxon>
        <taxon>Pelagomonadales</taxon>
        <taxon>Pelagomonadaceae</taxon>
        <taxon>Aureococcus</taxon>
    </lineage>
</organism>
<dbReference type="GO" id="GO:0009765">
    <property type="term" value="P:photosynthesis, light harvesting"/>
    <property type="evidence" value="ECO:0007669"/>
    <property type="project" value="InterPro"/>
</dbReference>
<accession>F0YEX6</accession>
<dbReference type="AlphaFoldDB" id="F0YEX6"/>
<feature type="binding site" evidence="7">
    <location>
        <position position="63"/>
    </location>
    <ligand>
        <name>chlorophyll a</name>
        <dbReference type="ChEBI" id="CHEBI:58416"/>
        <label>1</label>
    </ligand>
</feature>
<dbReference type="KEGG" id="aaf:AURANDRAFT_77838"/>
<dbReference type="InterPro" id="IPR001344">
    <property type="entry name" value="Chloro_AB-bd_pln"/>
</dbReference>
<dbReference type="SMR" id="F0YEX6"/>
<dbReference type="GO" id="GO:0009507">
    <property type="term" value="C:chloroplast"/>
    <property type="evidence" value="ECO:0007669"/>
    <property type="project" value="UniProtKB-SubCell"/>
</dbReference>
<dbReference type="Pfam" id="PF00504">
    <property type="entry name" value="Chloroa_b-bind"/>
    <property type="match status" value="1"/>
</dbReference>
<comment type="similarity">
    <text evidence="3">Belongs to the fucoxanthin chlorophyll protein family.</text>
</comment>
<comment type="function">
    <text evidence="1">The light-harvesting complex (LHC) functions as a light receptor, it captures and delivers excitation energy to photosystems with which it is closely associated. Energy is transferred from the carotenoid and chlorophyll C (or B) to chlorophyll A and the photosynthetic reaction centers where it is used to synthesize ATP and reducing power.</text>
</comment>
<sequence>MARTALLLAATATCASALVAPVSQTTSLTSMHEKSASMPFLEASPNLKGYIGGEKGFDPLGLSYWVPMDWLRESELKHGRVCMLATLGFVATDMGFVLPGEMHQVSSIGAHDVAVAQGSMTQITIFIAICECIGYLAILEMLDGSGRKPGDFGFDPLQIGGGDDPEMQLREIENGRLAMLAFAGIVTQAVLTGKGFPYF</sequence>
<evidence type="ECO:0000256" key="4">
    <source>
        <dbReference type="ARBA" id="ARBA00022528"/>
    </source>
</evidence>
<reference evidence="9 10" key="1">
    <citation type="journal article" date="2011" name="Proc. Natl. Acad. Sci. U.S.A.">
        <title>Niche of harmful alga Aureococcus anophagefferens revealed through ecogenomics.</title>
        <authorList>
            <person name="Gobler C.J."/>
            <person name="Berry D.L."/>
            <person name="Dyhrman S.T."/>
            <person name="Wilhelm S.W."/>
            <person name="Salamov A."/>
            <person name="Lobanov A.V."/>
            <person name="Zhang Y."/>
            <person name="Collier J.L."/>
            <person name="Wurch L.L."/>
            <person name="Kustka A.B."/>
            <person name="Dill B.D."/>
            <person name="Shah M."/>
            <person name="VerBerkmoes N.C."/>
            <person name="Kuo A."/>
            <person name="Terry A."/>
            <person name="Pangilinan J."/>
            <person name="Lindquist E.A."/>
            <person name="Lucas S."/>
            <person name="Paulsen I.T."/>
            <person name="Hattenrath-Lehmann T.K."/>
            <person name="Talmage S.C."/>
            <person name="Walker E.A."/>
            <person name="Koch F."/>
            <person name="Burson A.M."/>
            <person name="Marcoval M.A."/>
            <person name="Tang Y.Z."/>
            <person name="Lecleir G.R."/>
            <person name="Coyne K.J."/>
            <person name="Berg G.M."/>
            <person name="Bertrand E.M."/>
            <person name="Saito M.A."/>
            <person name="Gladyshev V.N."/>
            <person name="Grigoriev I.V."/>
        </authorList>
    </citation>
    <scope>NUCLEOTIDE SEQUENCE [LARGE SCALE GENOMIC DNA]</scope>
    <source>
        <strain evidence="10">CCMP 1984</strain>
    </source>
</reference>
<evidence type="ECO:0000313" key="10">
    <source>
        <dbReference type="Proteomes" id="UP000002729"/>
    </source>
</evidence>
<dbReference type="GO" id="GO:0016168">
    <property type="term" value="F:chlorophyll binding"/>
    <property type="evidence" value="ECO:0007669"/>
    <property type="project" value="UniProtKB-KW"/>
</dbReference>
<feature type="binding site" evidence="7">
    <location>
        <position position="75"/>
    </location>
    <ligand>
        <name>chlorophyll a</name>
        <dbReference type="ChEBI" id="CHEBI:58416"/>
        <label>1</label>
    </ligand>
</feature>
<dbReference type="InterPro" id="IPR022796">
    <property type="entry name" value="Chloroa_b-bind"/>
</dbReference>
<protein>
    <submittedName>
        <fullName evidence="9">Putative plastid light harvesting protein isoform 51</fullName>
    </submittedName>
</protein>
<feature type="binding site" evidence="7">
    <location>
        <position position="140"/>
    </location>
    <ligand>
        <name>chlorophyll a</name>
        <dbReference type="ChEBI" id="CHEBI:58416"/>
        <label>3</label>
    </ligand>
</feature>
<comment type="subcellular location">
    <subcellularLocation>
        <location evidence="2">Plastid</location>
        <location evidence="2">Chloroplast</location>
    </subcellularLocation>
</comment>
<feature type="signal peptide" evidence="8">
    <location>
        <begin position="1"/>
        <end position="17"/>
    </location>
</feature>
<dbReference type="InParanoid" id="F0YEX6"/>
<dbReference type="EMBL" id="GL833135">
    <property type="protein sequence ID" value="EGB06328.1"/>
    <property type="molecule type" value="Genomic_DNA"/>
</dbReference>
<keyword evidence="4" id="KW-0150">Chloroplast</keyword>
<evidence type="ECO:0000256" key="8">
    <source>
        <dbReference type="SAM" id="SignalP"/>
    </source>
</evidence>
<dbReference type="PANTHER" id="PTHR21649">
    <property type="entry name" value="CHLOROPHYLL A/B BINDING PROTEIN"/>
    <property type="match status" value="1"/>
</dbReference>